<keyword evidence="3" id="KW-1185">Reference proteome</keyword>
<dbReference type="EMBL" id="CP031092">
    <property type="protein sequence ID" value="AXF57140.1"/>
    <property type="molecule type" value="Genomic_DNA"/>
</dbReference>
<dbReference type="AlphaFoldDB" id="A0A345C1Q9"/>
<protein>
    <submittedName>
        <fullName evidence="2">Uncharacterized protein</fullName>
    </submittedName>
</protein>
<accession>A0A345C1Q9</accession>
<organism evidence="2 3">
    <name type="scientific">Salicibibacter kimchii</name>
    <dbReference type="NCBI Taxonomy" id="2099786"/>
    <lineage>
        <taxon>Bacteria</taxon>
        <taxon>Bacillati</taxon>
        <taxon>Bacillota</taxon>
        <taxon>Bacilli</taxon>
        <taxon>Bacillales</taxon>
        <taxon>Bacillaceae</taxon>
        <taxon>Salicibibacter</taxon>
    </lineage>
</organism>
<dbReference type="KEGG" id="rue:DT065_14805"/>
<keyword evidence="1" id="KW-1133">Transmembrane helix</keyword>
<dbReference type="Proteomes" id="UP000252100">
    <property type="component" value="Chromosome"/>
</dbReference>
<feature type="transmembrane region" description="Helical" evidence="1">
    <location>
        <begin position="57"/>
        <end position="76"/>
    </location>
</feature>
<keyword evidence="1" id="KW-0812">Transmembrane</keyword>
<proteinExistence type="predicted"/>
<evidence type="ECO:0000313" key="2">
    <source>
        <dbReference type="EMBL" id="AXF57140.1"/>
    </source>
</evidence>
<gene>
    <name evidence="2" type="ORF">DT065_14805</name>
</gene>
<evidence type="ECO:0000313" key="3">
    <source>
        <dbReference type="Proteomes" id="UP000252100"/>
    </source>
</evidence>
<evidence type="ECO:0000256" key="1">
    <source>
        <dbReference type="SAM" id="Phobius"/>
    </source>
</evidence>
<reference evidence="2 3" key="1">
    <citation type="journal article" date="2018" name="J. Microbiol.">
        <title>Salicibibacter kimchii gen. nov., sp. nov., a moderately halophilic and alkalitolerant bacterium in the family Bacillaceae, isolated from kimchi.</title>
        <authorList>
            <person name="Jang J.Y."/>
            <person name="Oh Y.J."/>
            <person name="Lim S.K."/>
            <person name="Park H.K."/>
            <person name="Lee C."/>
            <person name="Kim J.Y."/>
            <person name="Lee M.A."/>
            <person name="Choi H.J."/>
        </authorList>
    </citation>
    <scope>NUCLEOTIDE SEQUENCE [LARGE SCALE GENOMIC DNA]</scope>
    <source>
        <strain evidence="2 3">NKC1-1</strain>
    </source>
</reference>
<feature type="transmembrane region" description="Helical" evidence="1">
    <location>
        <begin position="88"/>
        <end position="111"/>
    </location>
</feature>
<sequence length="118" mass="14088">MIDILKSAMFIIASLIPFAFLGMYLDYNYQSLIMYIIWLIFYPMLGYFIASNWRTEYIYITLGSSFFISLILFILYDQEWSHFFKPFGTYGLFILLTGLSLLLLRIGVWIYDKRSKHL</sequence>
<name>A0A345C1Q9_9BACI</name>
<feature type="transmembrane region" description="Helical" evidence="1">
    <location>
        <begin position="31"/>
        <end position="50"/>
    </location>
</feature>
<keyword evidence="1" id="KW-0472">Membrane</keyword>
<feature type="transmembrane region" description="Helical" evidence="1">
    <location>
        <begin position="7"/>
        <end position="25"/>
    </location>
</feature>